<accession>A0A7C4Q2X0</accession>
<keyword evidence="4" id="KW-0028">Amino-acid biosynthesis</keyword>
<comment type="caution">
    <text evidence="16">The sequence shown here is derived from an EMBL/GenBank/DDBJ whole genome shotgun (WGS) entry which is preliminary data.</text>
</comment>
<feature type="domain" description="Glutamine amidotransferase type-2" evidence="15">
    <location>
        <begin position="21"/>
        <end position="389"/>
    </location>
</feature>
<comment type="pathway">
    <text evidence="14">Amino-acid biosynthesis.</text>
</comment>
<evidence type="ECO:0000256" key="13">
    <source>
        <dbReference type="ARBA" id="ARBA00023291"/>
    </source>
</evidence>
<name>A0A7C4Q2X0_9CHLR</name>
<dbReference type="Pfam" id="PF04898">
    <property type="entry name" value="Glu_syn_central"/>
    <property type="match status" value="1"/>
</dbReference>
<evidence type="ECO:0000259" key="15">
    <source>
        <dbReference type="PROSITE" id="PS51278"/>
    </source>
</evidence>
<dbReference type="InterPro" id="IPR036485">
    <property type="entry name" value="Glu_synth_asu_C_sf"/>
</dbReference>
<dbReference type="Gene3D" id="3.60.20.10">
    <property type="entry name" value="Glutamine Phosphoribosylpyrophosphate, subunit 1, domain 1"/>
    <property type="match status" value="1"/>
</dbReference>
<sequence>MRNIRTDTQNPFQDGEDHDACAIYLSARKQGQSTFGTLKRALGALISMGHRTGFVNGEGDGAGVQTDIPRRLWAKKLSQAGLPSHLPTHPGFWVGHLFVPASFQIENLEEQITLRFYDQGLNLLLMQPGRVRKEVLGQHARVNPPQFWQLAGYADLPDLDRRLLQVQISLEQDFPIQFASLSRYAVVYKMRGSVEALTHYYPDLQDHNYDTSIVLCHARYSTNTVSTFERAQPFSLLGHNGEINTINRLRLEAVQIGAVLPNGGSDSQDLDRLLHTLCVNYDLDLIEAMETVFPPIPHEMDQFPADLRAAYQRIRQTFGPYAQGPAAILARFGNTVVASVDALGLRPLWFIETEKEYIFSSERGATPLENWVSDARALAPGEKIALLLRRGENPVVLDHAAIRQHVMVQTFQREAPQLARQYWTGWVQAFPASSAMLTRAMQGSASAAADVLTEISPPRTVQPDSDFPTPSWAVTVNSRLLTANGWLKDHINEVEALISSNKDDLISSLGYDGPLAALSKARVNLADFFKEAVAVVTNPSIDHVREIEAFSTSSMVGACPAIGKTPDPQDVLVVLEVPILTGGLPGLVDDSVSKAVAEQFATLTIEELIQVFAERVGWLTLGVYPDETTPQALRRLANQAVTLVQNGVQCLILDDEKTCAEGLNWLDPHLAVSRVDQALREAPPCEQGNLRRRAGIVVRSAAVRGLHDVALLCGFGADAINPYAMFAVALQTANPAAGESAETTLTRLMSNLQSGLEKVTSTMGCHELRGYGRVFGSIGLAPSIAEVFGAPNYFGSEDAGLNWERLDAESRQRGAEMRGELPEPRMPYQTRIFPKFWKVAHRFAKGEASYADIQNAFQTIISDSPVALRHLLGFRSQPNGVTPDQVDLTIQDYNLPLVIDAMSFGSQGENSFRSYVHAASVLNILCINGEGGELPEIMGMYRHNRGQQVASGRFGVNAEFLNSAAVLEIKIGQGAKPGEGGMLPGYKVTPKVARARRTPTYVTLLSPSNNHDLYSIEDLAQLIEELKMVNPQAKISVKVPVVPGIGVIAVGIAKAGADIINISGYDGGTGAARKHSLQYAGLPTEIGIIQAHRALIEAGIRHKVELWANGGMKTGSDAVKMVLLGANRVGFATMAMVALGCTICRQCNLGTCHVGIATQIQTLAEAQEKGLRHFVPVHFEQDYQNIVRLFEGIANEMRELTARLGANRLQELVGRADLLEQTALKDKIDLSAMFDPLPVQTRPAPEPGMGVLLIRPRNSLTTILTDLILRTIAENEREVTYQDSVSAIDRALGSRLAGEIMRQPRVQEGIDMLHLRFGPSSLAGNGFAAWNVDKIDILIEGGAQDGVAKGASGGRVAIMKGLNHDGIRLDGSVGKSFAYGAQDGILIVQGNADSRACVRLSGAKVILAGEITQPVQDQIGNPGTYANLKGFACEYMTSGTVIIMGDPGPYAFSGMTGGVVYQKLTPEFGFDLPALQRRIAKGAQVRIESIHEDDLWEIRSLMNHYLTALEQTYQYDTAERLRLFLQDDALVLHRFVKIIPTPQ</sequence>
<dbReference type="Pfam" id="PF01493">
    <property type="entry name" value="GXGXG"/>
    <property type="match status" value="1"/>
</dbReference>
<keyword evidence="7" id="KW-0479">Metal-binding</keyword>
<dbReference type="InterPro" id="IPR050711">
    <property type="entry name" value="ET-N_metabolism_enzyme"/>
</dbReference>
<keyword evidence="10" id="KW-0408">Iron</keyword>
<proteinExistence type="inferred from homology"/>
<keyword evidence="5" id="KW-0285">Flavoprotein</keyword>
<organism evidence="16">
    <name type="scientific">Bellilinea caldifistulae</name>
    <dbReference type="NCBI Taxonomy" id="360411"/>
    <lineage>
        <taxon>Bacteria</taxon>
        <taxon>Bacillati</taxon>
        <taxon>Chloroflexota</taxon>
        <taxon>Anaerolineae</taxon>
        <taxon>Anaerolineales</taxon>
        <taxon>Anaerolineaceae</taxon>
        <taxon>Bellilinea</taxon>
    </lineage>
</organism>
<dbReference type="Pfam" id="PF00310">
    <property type="entry name" value="GATase_2"/>
    <property type="match status" value="1"/>
</dbReference>
<dbReference type="InterPro" id="IPR002932">
    <property type="entry name" value="Glu_synthdom"/>
</dbReference>
<keyword evidence="9" id="KW-0560">Oxidoreductase</keyword>
<protein>
    <submittedName>
        <fullName evidence="16">Glutamate synthase</fullName>
    </submittedName>
</protein>
<keyword evidence="6" id="KW-0288">FMN</keyword>
<evidence type="ECO:0000256" key="5">
    <source>
        <dbReference type="ARBA" id="ARBA00022630"/>
    </source>
</evidence>
<evidence type="ECO:0000256" key="9">
    <source>
        <dbReference type="ARBA" id="ARBA00023002"/>
    </source>
</evidence>
<dbReference type="GO" id="GO:0015930">
    <property type="term" value="F:glutamate synthase activity"/>
    <property type="evidence" value="ECO:0007669"/>
    <property type="project" value="InterPro"/>
</dbReference>
<reference evidence="16" key="1">
    <citation type="journal article" date="2020" name="mSystems">
        <title>Genome- and Community-Level Interaction Insights into Carbon Utilization and Element Cycling Functions of Hydrothermarchaeota in Hydrothermal Sediment.</title>
        <authorList>
            <person name="Zhou Z."/>
            <person name="Liu Y."/>
            <person name="Xu W."/>
            <person name="Pan J."/>
            <person name="Luo Z.H."/>
            <person name="Li M."/>
        </authorList>
    </citation>
    <scope>NUCLEOTIDE SEQUENCE [LARGE SCALE GENOMIC DNA]</scope>
    <source>
        <strain evidence="16">SpSt-556</strain>
    </source>
</reference>
<evidence type="ECO:0000256" key="11">
    <source>
        <dbReference type="ARBA" id="ARBA00023014"/>
    </source>
</evidence>
<dbReference type="PANTHER" id="PTHR11938">
    <property type="entry name" value="FAD NADPH DEHYDROGENASE/OXIDOREDUCTASE"/>
    <property type="match status" value="1"/>
</dbReference>
<comment type="cofactor">
    <cofactor evidence="1">
        <name>FMN</name>
        <dbReference type="ChEBI" id="CHEBI:58210"/>
    </cofactor>
</comment>
<evidence type="ECO:0000313" key="16">
    <source>
        <dbReference type="EMBL" id="HGS87568.1"/>
    </source>
</evidence>
<gene>
    <name evidence="16" type="ORF">ENT17_08100</name>
</gene>
<dbReference type="Pfam" id="PF01645">
    <property type="entry name" value="Glu_synthase"/>
    <property type="match status" value="1"/>
</dbReference>
<comment type="cofactor">
    <cofactor evidence="2">
        <name>[3Fe-4S] cluster</name>
        <dbReference type="ChEBI" id="CHEBI:21137"/>
    </cofactor>
</comment>
<evidence type="ECO:0000256" key="8">
    <source>
        <dbReference type="ARBA" id="ARBA00022962"/>
    </source>
</evidence>
<dbReference type="Gene3D" id="3.20.20.70">
    <property type="entry name" value="Aldolase class I"/>
    <property type="match status" value="2"/>
</dbReference>
<keyword evidence="11" id="KW-0411">Iron-sulfur</keyword>
<evidence type="ECO:0000256" key="1">
    <source>
        <dbReference type="ARBA" id="ARBA00001917"/>
    </source>
</evidence>
<dbReference type="SUPFAM" id="SSF56235">
    <property type="entry name" value="N-terminal nucleophile aminohydrolases (Ntn hydrolases)"/>
    <property type="match status" value="1"/>
</dbReference>
<evidence type="ECO:0000256" key="14">
    <source>
        <dbReference type="ARBA" id="ARBA00029440"/>
    </source>
</evidence>
<evidence type="ECO:0000256" key="12">
    <source>
        <dbReference type="ARBA" id="ARBA00023164"/>
    </source>
</evidence>
<dbReference type="InterPro" id="IPR002489">
    <property type="entry name" value="Glu_synth_asu_C"/>
</dbReference>
<dbReference type="InterPro" id="IPR013785">
    <property type="entry name" value="Aldolase_TIM"/>
</dbReference>
<dbReference type="GO" id="GO:0006537">
    <property type="term" value="P:glutamate biosynthetic process"/>
    <property type="evidence" value="ECO:0007669"/>
    <property type="project" value="UniProtKB-KW"/>
</dbReference>
<evidence type="ECO:0000256" key="7">
    <source>
        <dbReference type="ARBA" id="ARBA00022723"/>
    </source>
</evidence>
<dbReference type="GO" id="GO:0051538">
    <property type="term" value="F:3 iron, 4 sulfur cluster binding"/>
    <property type="evidence" value="ECO:0007669"/>
    <property type="project" value="UniProtKB-KW"/>
</dbReference>
<evidence type="ECO:0000256" key="2">
    <source>
        <dbReference type="ARBA" id="ARBA00001927"/>
    </source>
</evidence>
<dbReference type="InterPro" id="IPR017932">
    <property type="entry name" value="GATase_2_dom"/>
</dbReference>
<dbReference type="InterPro" id="IPR029055">
    <property type="entry name" value="Ntn_hydrolases_N"/>
</dbReference>
<dbReference type="GO" id="GO:0019676">
    <property type="term" value="P:ammonia assimilation cycle"/>
    <property type="evidence" value="ECO:0007669"/>
    <property type="project" value="TreeGrafter"/>
</dbReference>
<evidence type="ECO:0000256" key="4">
    <source>
        <dbReference type="ARBA" id="ARBA00022605"/>
    </source>
</evidence>
<keyword evidence="8" id="KW-0315">Glutamine amidotransferase</keyword>
<dbReference type="CDD" id="cd02808">
    <property type="entry name" value="GltS_FMN"/>
    <property type="match status" value="1"/>
</dbReference>
<dbReference type="PANTHER" id="PTHR11938:SF133">
    <property type="entry name" value="GLUTAMATE SYNTHASE (NADH)"/>
    <property type="match status" value="1"/>
</dbReference>
<dbReference type="InterPro" id="IPR006982">
    <property type="entry name" value="Glu_synth_centr_N"/>
</dbReference>
<keyword evidence="13" id="KW-0003">3Fe-4S</keyword>
<dbReference type="GO" id="GO:0046872">
    <property type="term" value="F:metal ion binding"/>
    <property type="evidence" value="ECO:0007669"/>
    <property type="project" value="UniProtKB-KW"/>
</dbReference>
<evidence type="ECO:0000256" key="10">
    <source>
        <dbReference type="ARBA" id="ARBA00023004"/>
    </source>
</evidence>
<evidence type="ECO:0000256" key="6">
    <source>
        <dbReference type="ARBA" id="ARBA00022643"/>
    </source>
</evidence>
<dbReference type="Gene3D" id="2.160.20.60">
    <property type="entry name" value="Glutamate synthase, alpha subunit, C-terminal domain"/>
    <property type="match status" value="1"/>
</dbReference>
<dbReference type="SUPFAM" id="SSF69336">
    <property type="entry name" value="Alpha subunit of glutamate synthase, C-terminal domain"/>
    <property type="match status" value="1"/>
</dbReference>
<dbReference type="EMBL" id="DSXR01000081">
    <property type="protein sequence ID" value="HGS87568.1"/>
    <property type="molecule type" value="Genomic_DNA"/>
</dbReference>
<evidence type="ECO:0000256" key="3">
    <source>
        <dbReference type="ARBA" id="ARBA00009716"/>
    </source>
</evidence>
<dbReference type="PROSITE" id="PS51278">
    <property type="entry name" value="GATASE_TYPE_2"/>
    <property type="match status" value="1"/>
</dbReference>
<comment type="similarity">
    <text evidence="3">Belongs to the glutamate synthase family.</text>
</comment>
<dbReference type="SUPFAM" id="SSF51395">
    <property type="entry name" value="FMN-linked oxidoreductases"/>
    <property type="match status" value="1"/>
</dbReference>
<keyword evidence="12" id="KW-0314">Glutamate biosynthesis</keyword>